<feature type="compositionally biased region" description="Polar residues" evidence="1">
    <location>
        <begin position="51"/>
        <end position="62"/>
    </location>
</feature>
<dbReference type="RefSeq" id="WP_143155725.1">
    <property type="nucleotide sequence ID" value="NZ_QJJY01000001.1"/>
</dbReference>
<comment type="caution">
    <text evidence="2">The sequence shown here is derived from an EMBL/GenBank/DDBJ whole genome shotgun (WGS) entry which is preliminary data.</text>
</comment>
<proteinExistence type="predicted"/>
<dbReference type="EMBL" id="QJJY01000001">
    <property type="protein sequence ID" value="PXX41087.1"/>
    <property type="molecule type" value="Genomic_DNA"/>
</dbReference>
<accession>A0A318J455</accession>
<evidence type="ECO:0000256" key="1">
    <source>
        <dbReference type="SAM" id="MobiDB-lite"/>
    </source>
</evidence>
<feature type="compositionally biased region" description="Low complexity" evidence="1">
    <location>
        <begin position="27"/>
        <end position="43"/>
    </location>
</feature>
<name>A0A318J455_BURPY</name>
<gene>
    <name evidence="2" type="ORF">NA66_1001697</name>
</gene>
<dbReference type="Proteomes" id="UP000247755">
    <property type="component" value="Unassembled WGS sequence"/>
</dbReference>
<sequence length="149" mass="15775">MSDEVKEDTAPSSTEPVQAVEQPGEQSAVASDAAASSPAESASVMPVYTDAGSSQPVASSPVESIKLTPEESVHFESVMADPPQPNEALQQVLASASLTFEQRVEQRFLQVEAFIVKLPYSIAHALHQGSGSVEELAQRAIAHLFGKDQ</sequence>
<reference evidence="2 3" key="1">
    <citation type="submission" date="2018-05" db="EMBL/GenBank/DDBJ databases">
        <title>Comparative genomics of bacterial root endophytes of switchgrass collected from native prairies over two seasons.</title>
        <authorList>
            <person name="Tang Y."/>
        </authorList>
    </citation>
    <scope>NUCLEOTIDE SEQUENCE [LARGE SCALE GENOMIC DNA]</scope>
    <source>
        <strain evidence="2 3">NFIX32</strain>
    </source>
</reference>
<evidence type="ECO:0000313" key="2">
    <source>
        <dbReference type="EMBL" id="PXX41087.1"/>
    </source>
</evidence>
<evidence type="ECO:0000313" key="3">
    <source>
        <dbReference type="Proteomes" id="UP000247755"/>
    </source>
</evidence>
<feature type="region of interest" description="Disordered" evidence="1">
    <location>
        <begin position="1"/>
        <end position="63"/>
    </location>
</feature>
<protein>
    <submittedName>
        <fullName evidence="2">Uncharacterized protein</fullName>
    </submittedName>
</protein>
<dbReference type="AlphaFoldDB" id="A0A318J455"/>
<organism evidence="2 3">
    <name type="scientific">Burkholderia pyrrocinia</name>
    <name type="common">Pseudomonas pyrrocinia</name>
    <dbReference type="NCBI Taxonomy" id="60550"/>
    <lineage>
        <taxon>Bacteria</taxon>
        <taxon>Pseudomonadati</taxon>
        <taxon>Pseudomonadota</taxon>
        <taxon>Betaproteobacteria</taxon>
        <taxon>Burkholderiales</taxon>
        <taxon>Burkholderiaceae</taxon>
        <taxon>Burkholderia</taxon>
        <taxon>Burkholderia cepacia complex</taxon>
    </lineage>
</organism>